<protein>
    <submittedName>
        <fullName evidence="1">Uncharacterized protein</fullName>
    </submittedName>
</protein>
<dbReference type="AlphaFoldDB" id="A0A5N6K9Z7"/>
<organism evidence="1 2">
    <name type="scientific">Monilinia laxa</name>
    <name type="common">Brown rot fungus</name>
    <name type="synonym">Sclerotinia laxa</name>
    <dbReference type="NCBI Taxonomy" id="61186"/>
    <lineage>
        <taxon>Eukaryota</taxon>
        <taxon>Fungi</taxon>
        <taxon>Dikarya</taxon>
        <taxon>Ascomycota</taxon>
        <taxon>Pezizomycotina</taxon>
        <taxon>Leotiomycetes</taxon>
        <taxon>Helotiales</taxon>
        <taxon>Sclerotiniaceae</taxon>
        <taxon>Monilinia</taxon>
    </lineage>
</organism>
<keyword evidence="2" id="KW-1185">Reference proteome</keyword>
<dbReference type="OrthoDB" id="268428at2759"/>
<gene>
    <name evidence="1" type="ORF">EYC80_000250</name>
</gene>
<comment type="caution">
    <text evidence="1">The sequence shown here is derived from an EMBL/GenBank/DDBJ whole genome shotgun (WGS) entry which is preliminary data.</text>
</comment>
<evidence type="ECO:0000313" key="2">
    <source>
        <dbReference type="Proteomes" id="UP000326757"/>
    </source>
</evidence>
<sequence length="120" mass="13337">MNHHVLGAVNGARGSLRSKILRGLPNVLELFGEASCECSARPLKSYVVSLIKTGMWPLNTCWKESVQSCLDSPGLKKFYPEIPAGSCQTCVKMLDGSRAREVRNKVQKDFHGLCRFYGFD</sequence>
<name>A0A5N6K9Z7_MONLA</name>
<proteinExistence type="predicted"/>
<accession>A0A5N6K9Z7</accession>
<reference evidence="1 2" key="1">
    <citation type="submission" date="2019-06" db="EMBL/GenBank/DDBJ databases">
        <title>Genome Sequence of the Brown Rot Fungal Pathogen Monilinia laxa.</title>
        <authorList>
            <person name="De Miccolis Angelini R.M."/>
            <person name="Landi L."/>
            <person name="Abate D."/>
            <person name="Pollastro S."/>
            <person name="Romanazzi G."/>
            <person name="Faretra F."/>
        </authorList>
    </citation>
    <scope>NUCLEOTIDE SEQUENCE [LARGE SCALE GENOMIC DNA]</scope>
    <source>
        <strain evidence="1 2">Mlax316</strain>
    </source>
</reference>
<dbReference type="EMBL" id="VIGI01000005">
    <property type="protein sequence ID" value="KAB8300010.1"/>
    <property type="molecule type" value="Genomic_DNA"/>
</dbReference>
<evidence type="ECO:0000313" key="1">
    <source>
        <dbReference type="EMBL" id="KAB8300010.1"/>
    </source>
</evidence>
<dbReference type="Proteomes" id="UP000326757">
    <property type="component" value="Unassembled WGS sequence"/>
</dbReference>